<protein>
    <submittedName>
        <fullName evidence="2">Zf-RVT domain-containing protein</fullName>
    </submittedName>
</protein>
<keyword evidence="3" id="KW-1185">Reference proteome</keyword>
<proteinExistence type="predicted"/>
<dbReference type="Proteomes" id="UP000187406">
    <property type="component" value="Unassembled WGS sequence"/>
</dbReference>
<name>A0A1Q3C1L9_CEPFO</name>
<comment type="caution">
    <text evidence="2">The sequence shown here is derived from an EMBL/GenBank/DDBJ whole genome shotgun (WGS) entry which is preliminary data.</text>
</comment>
<organism evidence="2 3">
    <name type="scientific">Cephalotus follicularis</name>
    <name type="common">Albany pitcher plant</name>
    <dbReference type="NCBI Taxonomy" id="3775"/>
    <lineage>
        <taxon>Eukaryota</taxon>
        <taxon>Viridiplantae</taxon>
        <taxon>Streptophyta</taxon>
        <taxon>Embryophyta</taxon>
        <taxon>Tracheophyta</taxon>
        <taxon>Spermatophyta</taxon>
        <taxon>Magnoliopsida</taxon>
        <taxon>eudicotyledons</taxon>
        <taxon>Gunneridae</taxon>
        <taxon>Pentapetalae</taxon>
        <taxon>rosids</taxon>
        <taxon>fabids</taxon>
        <taxon>Oxalidales</taxon>
        <taxon>Cephalotaceae</taxon>
        <taxon>Cephalotus</taxon>
    </lineage>
</organism>
<dbReference type="AlphaFoldDB" id="A0A1Q3C1L9"/>
<dbReference type="InParanoid" id="A0A1Q3C1L9"/>
<evidence type="ECO:0000313" key="3">
    <source>
        <dbReference type="Proteomes" id="UP000187406"/>
    </source>
</evidence>
<sequence>MGEIFSTARAYHGIRARSSIVDWHEVVWNAKRIPKHAFSTWLALRGAHKTENKLMDAGVVHSVECAFHYGETKTVEHIFFQCPYSANVWREVLDMCNIAKPILPWVDEVLWISIHAKGNAFQHTLRKLAFAATTDHLWIERNRRCFKNHFLPYQEIIRMVRRDVSWKLSSGNNSYRCEQHHSLCVNWGISLGEQ</sequence>
<evidence type="ECO:0000259" key="1">
    <source>
        <dbReference type="Pfam" id="PF13966"/>
    </source>
</evidence>
<dbReference type="PANTHER" id="PTHR33116">
    <property type="entry name" value="REVERSE TRANSCRIPTASE ZINC-BINDING DOMAIN-CONTAINING PROTEIN-RELATED-RELATED"/>
    <property type="match status" value="1"/>
</dbReference>
<dbReference type="OrthoDB" id="1749560at2759"/>
<gene>
    <name evidence="2" type="ORF">CFOL_v3_17505</name>
</gene>
<evidence type="ECO:0000313" key="2">
    <source>
        <dbReference type="EMBL" id="GAV74022.1"/>
    </source>
</evidence>
<dbReference type="PANTHER" id="PTHR33116:SF66">
    <property type="entry name" value="REVERSE TRANSCRIPTASE ZINC-BINDING DOMAIN-CONTAINING PROTEIN"/>
    <property type="match status" value="1"/>
</dbReference>
<dbReference type="InterPro" id="IPR026960">
    <property type="entry name" value="RVT-Znf"/>
</dbReference>
<accession>A0A1Q3C1L9</accession>
<reference evidence="3" key="1">
    <citation type="submission" date="2016-04" db="EMBL/GenBank/DDBJ databases">
        <title>Cephalotus genome sequencing.</title>
        <authorList>
            <person name="Fukushima K."/>
            <person name="Hasebe M."/>
            <person name="Fang X."/>
        </authorList>
    </citation>
    <scope>NUCLEOTIDE SEQUENCE [LARGE SCALE GENOMIC DNA]</scope>
    <source>
        <strain evidence="3">cv. St1</strain>
    </source>
</reference>
<dbReference type="Pfam" id="PF13966">
    <property type="entry name" value="zf-RVT"/>
    <property type="match status" value="1"/>
</dbReference>
<feature type="domain" description="Reverse transcriptase zinc-binding" evidence="1">
    <location>
        <begin position="5"/>
        <end position="89"/>
    </location>
</feature>
<dbReference type="EMBL" id="BDDD01001180">
    <property type="protein sequence ID" value="GAV74022.1"/>
    <property type="molecule type" value="Genomic_DNA"/>
</dbReference>